<dbReference type="PROSITE" id="PS50977">
    <property type="entry name" value="HTH_TETR_2"/>
    <property type="match status" value="1"/>
</dbReference>
<reference evidence="7" key="2">
    <citation type="submission" date="2020-09" db="EMBL/GenBank/DDBJ databases">
        <authorList>
            <person name="Sun Q."/>
            <person name="Ohkuma M."/>
        </authorList>
    </citation>
    <scope>NUCLEOTIDE SEQUENCE</scope>
    <source>
        <strain evidence="7">JCM 1480</strain>
    </source>
</reference>
<evidence type="ECO:0000256" key="4">
    <source>
        <dbReference type="PROSITE-ProRule" id="PRU00335"/>
    </source>
</evidence>
<dbReference type="GO" id="GO:0003700">
    <property type="term" value="F:DNA-binding transcription factor activity"/>
    <property type="evidence" value="ECO:0007669"/>
    <property type="project" value="TreeGrafter"/>
</dbReference>
<dbReference type="Pfam" id="PF00440">
    <property type="entry name" value="TetR_N"/>
    <property type="match status" value="1"/>
</dbReference>
<proteinExistence type="predicted"/>
<feature type="compositionally biased region" description="Low complexity" evidence="5">
    <location>
        <begin position="7"/>
        <end position="25"/>
    </location>
</feature>
<keyword evidence="2 4" id="KW-0238">DNA-binding</keyword>
<organism evidence="7 8">
    <name type="scientific">Curtobacterium luteum</name>
    <dbReference type="NCBI Taxonomy" id="33881"/>
    <lineage>
        <taxon>Bacteria</taxon>
        <taxon>Bacillati</taxon>
        <taxon>Actinomycetota</taxon>
        <taxon>Actinomycetes</taxon>
        <taxon>Micrococcales</taxon>
        <taxon>Microbacteriaceae</taxon>
        <taxon>Curtobacterium</taxon>
    </lineage>
</organism>
<dbReference type="Proteomes" id="UP000648535">
    <property type="component" value="Unassembled WGS sequence"/>
</dbReference>
<dbReference type="SUPFAM" id="SSF46689">
    <property type="entry name" value="Homeodomain-like"/>
    <property type="match status" value="1"/>
</dbReference>
<dbReference type="InterPro" id="IPR009057">
    <property type="entry name" value="Homeodomain-like_sf"/>
</dbReference>
<feature type="domain" description="HTH tetR-type" evidence="6">
    <location>
        <begin position="39"/>
        <end position="99"/>
    </location>
</feature>
<keyword evidence="3" id="KW-0804">Transcription</keyword>
<keyword evidence="1" id="KW-0805">Transcription regulation</keyword>
<dbReference type="Gene3D" id="1.10.357.10">
    <property type="entry name" value="Tetracycline Repressor, domain 2"/>
    <property type="match status" value="1"/>
</dbReference>
<evidence type="ECO:0000313" key="7">
    <source>
        <dbReference type="EMBL" id="GGL00653.1"/>
    </source>
</evidence>
<dbReference type="GO" id="GO:0000976">
    <property type="term" value="F:transcription cis-regulatory region binding"/>
    <property type="evidence" value="ECO:0007669"/>
    <property type="project" value="TreeGrafter"/>
</dbReference>
<dbReference type="InterPro" id="IPR001647">
    <property type="entry name" value="HTH_TetR"/>
</dbReference>
<dbReference type="EMBL" id="BMOI01000007">
    <property type="protein sequence ID" value="GGL00653.1"/>
    <property type="molecule type" value="Genomic_DNA"/>
</dbReference>
<dbReference type="PANTHER" id="PTHR30055:SF238">
    <property type="entry name" value="MYCOFACTOCIN BIOSYNTHESIS TRANSCRIPTIONAL REGULATOR MFTR-RELATED"/>
    <property type="match status" value="1"/>
</dbReference>
<dbReference type="InterPro" id="IPR050109">
    <property type="entry name" value="HTH-type_TetR-like_transc_reg"/>
</dbReference>
<reference evidence="7" key="1">
    <citation type="journal article" date="2014" name="Int. J. Syst. Evol. Microbiol.">
        <title>Complete genome sequence of Corynebacterium casei LMG S-19264T (=DSM 44701T), isolated from a smear-ripened cheese.</title>
        <authorList>
            <consortium name="US DOE Joint Genome Institute (JGI-PGF)"/>
            <person name="Walter F."/>
            <person name="Albersmeier A."/>
            <person name="Kalinowski J."/>
            <person name="Ruckert C."/>
        </authorList>
    </citation>
    <scope>NUCLEOTIDE SEQUENCE</scope>
    <source>
        <strain evidence="7">JCM 1480</strain>
    </source>
</reference>
<evidence type="ECO:0000313" key="8">
    <source>
        <dbReference type="Proteomes" id="UP000648535"/>
    </source>
</evidence>
<evidence type="ECO:0000256" key="2">
    <source>
        <dbReference type="ARBA" id="ARBA00023125"/>
    </source>
</evidence>
<gene>
    <name evidence="7" type="ORF">GCM10009769_18650</name>
</gene>
<dbReference type="RefSeq" id="WP_188889092.1">
    <property type="nucleotide sequence ID" value="NZ_BMOI01000007.1"/>
</dbReference>
<dbReference type="PANTHER" id="PTHR30055">
    <property type="entry name" value="HTH-TYPE TRANSCRIPTIONAL REGULATOR RUTR"/>
    <property type="match status" value="1"/>
</dbReference>
<sequence>MSSTAVRATEPTGAARTPAGGPGPVVAGPECGLRERKKQQTRAAIHGAALDLVTAHGLAGVTVEEICGAAGVLSRTFFNYFPSKGHAALGLPATTVPAEARAAFTAARGPLVADLCELVVSTVTLPEDRRRMKALVEARPEMVPTMLQWMADARVEIVAAATERADDGRARTAVTLVMAAMIEVAHRFAVTSQEDLAERLRTVVSEMGRLAAG</sequence>
<feature type="region of interest" description="Disordered" evidence="5">
    <location>
        <begin position="1"/>
        <end position="25"/>
    </location>
</feature>
<evidence type="ECO:0000259" key="6">
    <source>
        <dbReference type="PROSITE" id="PS50977"/>
    </source>
</evidence>
<name>A0A8H9L249_9MICO</name>
<evidence type="ECO:0000256" key="1">
    <source>
        <dbReference type="ARBA" id="ARBA00023015"/>
    </source>
</evidence>
<comment type="caution">
    <text evidence="7">The sequence shown here is derived from an EMBL/GenBank/DDBJ whole genome shotgun (WGS) entry which is preliminary data.</text>
</comment>
<evidence type="ECO:0000256" key="5">
    <source>
        <dbReference type="SAM" id="MobiDB-lite"/>
    </source>
</evidence>
<feature type="DNA-binding region" description="H-T-H motif" evidence="4">
    <location>
        <begin position="62"/>
        <end position="81"/>
    </location>
</feature>
<dbReference type="AlphaFoldDB" id="A0A8H9L249"/>
<accession>A0A8H9L249</accession>
<protein>
    <submittedName>
        <fullName evidence="7">TetR family transcriptional regulator</fullName>
    </submittedName>
</protein>
<evidence type="ECO:0000256" key="3">
    <source>
        <dbReference type="ARBA" id="ARBA00023163"/>
    </source>
</evidence>